<dbReference type="Proteomes" id="UP001172082">
    <property type="component" value="Unassembled WGS sequence"/>
</dbReference>
<evidence type="ECO:0008006" key="3">
    <source>
        <dbReference type="Google" id="ProtNLM"/>
    </source>
</evidence>
<name>A0ABT8KW27_9BACT</name>
<keyword evidence="2" id="KW-1185">Reference proteome</keyword>
<dbReference type="RefSeq" id="WP_346753678.1">
    <property type="nucleotide sequence ID" value="NZ_JAUJEA010000008.1"/>
</dbReference>
<comment type="caution">
    <text evidence="1">The sequence shown here is derived from an EMBL/GenBank/DDBJ whole genome shotgun (WGS) entry which is preliminary data.</text>
</comment>
<organism evidence="1 2">
    <name type="scientific">Splendidivirga corallicola</name>
    <dbReference type="NCBI Taxonomy" id="3051826"/>
    <lineage>
        <taxon>Bacteria</taxon>
        <taxon>Pseudomonadati</taxon>
        <taxon>Bacteroidota</taxon>
        <taxon>Cytophagia</taxon>
        <taxon>Cytophagales</taxon>
        <taxon>Splendidivirgaceae</taxon>
        <taxon>Splendidivirga</taxon>
    </lineage>
</organism>
<gene>
    <name evidence="1" type="ORF">QQ008_19860</name>
</gene>
<evidence type="ECO:0000313" key="2">
    <source>
        <dbReference type="Proteomes" id="UP001172082"/>
    </source>
</evidence>
<proteinExistence type="predicted"/>
<evidence type="ECO:0000313" key="1">
    <source>
        <dbReference type="EMBL" id="MDN5203655.1"/>
    </source>
</evidence>
<accession>A0ABT8KW27</accession>
<sequence length="201" mass="22792">MKKIIIFLQIFVCIQLLPVQGWTQSDNSSQHAIIFNTSYTDATNGLILNPGYMFERTKSNITVGPTLLVPIGDNLDGRDGLKLSGIQGSYQLFPFKNENKLQLYFQGDLILQRIKDEVDANFFNVETGSFEPFTFERTDNVIQVYFGYGLKLDLGEKMFLLQSIGLGSSINKRKTNLGFADFSDNFIDFDWLVKVGIGRKF</sequence>
<dbReference type="EMBL" id="JAUJEA010000008">
    <property type="protein sequence ID" value="MDN5203655.1"/>
    <property type="molecule type" value="Genomic_DNA"/>
</dbReference>
<protein>
    <recommendedName>
        <fullName evidence="3">Outer membrane protein beta-barrel domain-containing protein</fullName>
    </recommendedName>
</protein>
<reference evidence="1" key="1">
    <citation type="submission" date="2023-06" db="EMBL/GenBank/DDBJ databases">
        <title>Genomic of Parafulvivirga corallium.</title>
        <authorList>
            <person name="Wang G."/>
        </authorList>
    </citation>
    <scope>NUCLEOTIDE SEQUENCE</scope>
    <source>
        <strain evidence="1">BMA10</strain>
    </source>
</reference>